<dbReference type="PANTHER" id="PTHR24148">
    <property type="entry name" value="ANKYRIN REPEAT DOMAIN-CONTAINING PROTEIN 39 HOMOLOG-RELATED"/>
    <property type="match status" value="1"/>
</dbReference>
<sequence length="520" mass="58476">MIVEIPPFRLEPFQYTDLPPSSISLLSFIQRPDQSEPYSICDVPMIGCLLETVDISTNPHFDSLSYTWGNPHKTQPGSGDDYATDHKWPIVVNGRLVYVAKNLYEGLPQLRQIRATGKNDVDRRHQPFDKTELIRAAEGGRLKDIMACIQRGADLQSQDRFGETALHYAAASGRVEIVHAVKVWRIGGLIWIDAVCVNQRNAAERNAQVAMMADIYGKAQSVTAWLGVADGTTDVAREAMTTVVRNPGKGVNASLQLYYNRRNDPTTDEDAKPNGILLSIRQTRAIISLLQRPWFYRTWIGQEVALVKELILYCGTYKFMWREVLELLQRRMGNHGRKVNESVSEKPTNKYGILSSGWRQSWVAAILGASSLIDIRLRTRKDVKGREGVFVVPGGMPIKAWLSKLTLPVLLVLSWDFAAADPRDKIYALLSIAQDGQAVKADYNNSLGEVFTQVGRMLVQAKGDNKVQHVYRHFVEDFEPLEMVSFVQVPPTSHKRPAGLPSWVPTFHWPLNVGRIFGRP</sequence>
<dbReference type="Gene3D" id="1.25.40.20">
    <property type="entry name" value="Ankyrin repeat-containing domain"/>
    <property type="match status" value="1"/>
</dbReference>
<feature type="domain" description="Heterokaryon incompatibility" evidence="1">
    <location>
        <begin position="188"/>
        <end position="303"/>
    </location>
</feature>
<accession>A0A9P9AJ36</accession>
<evidence type="ECO:0000259" key="1">
    <source>
        <dbReference type="Pfam" id="PF06985"/>
    </source>
</evidence>
<dbReference type="AlphaFoldDB" id="A0A9P9AJ36"/>
<dbReference type="Pfam" id="PF06985">
    <property type="entry name" value="HET"/>
    <property type="match status" value="1"/>
</dbReference>
<dbReference type="EMBL" id="JAGPYM010000019">
    <property type="protein sequence ID" value="KAH6884943.1"/>
    <property type="molecule type" value="Genomic_DNA"/>
</dbReference>
<organism evidence="2 3">
    <name type="scientific">Thelonectria olida</name>
    <dbReference type="NCBI Taxonomy" id="1576542"/>
    <lineage>
        <taxon>Eukaryota</taxon>
        <taxon>Fungi</taxon>
        <taxon>Dikarya</taxon>
        <taxon>Ascomycota</taxon>
        <taxon>Pezizomycotina</taxon>
        <taxon>Sordariomycetes</taxon>
        <taxon>Hypocreomycetidae</taxon>
        <taxon>Hypocreales</taxon>
        <taxon>Nectriaceae</taxon>
        <taxon>Thelonectria</taxon>
    </lineage>
</organism>
<evidence type="ECO:0000313" key="3">
    <source>
        <dbReference type="Proteomes" id="UP000777438"/>
    </source>
</evidence>
<name>A0A9P9AJ36_9HYPO</name>
<dbReference type="OrthoDB" id="4476201at2759"/>
<evidence type="ECO:0000313" key="2">
    <source>
        <dbReference type="EMBL" id="KAH6884943.1"/>
    </source>
</evidence>
<dbReference type="InterPro" id="IPR010730">
    <property type="entry name" value="HET"/>
</dbReference>
<dbReference type="Proteomes" id="UP000777438">
    <property type="component" value="Unassembled WGS sequence"/>
</dbReference>
<dbReference type="PANTHER" id="PTHR24148:SF64">
    <property type="entry name" value="HETEROKARYON INCOMPATIBILITY DOMAIN-CONTAINING PROTEIN"/>
    <property type="match status" value="1"/>
</dbReference>
<proteinExistence type="predicted"/>
<comment type="caution">
    <text evidence="2">The sequence shown here is derived from an EMBL/GenBank/DDBJ whole genome shotgun (WGS) entry which is preliminary data.</text>
</comment>
<keyword evidence="3" id="KW-1185">Reference proteome</keyword>
<reference evidence="2 3" key="1">
    <citation type="journal article" date="2021" name="Nat. Commun.">
        <title>Genetic determinants of endophytism in the Arabidopsis root mycobiome.</title>
        <authorList>
            <person name="Mesny F."/>
            <person name="Miyauchi S."/>
            <person name="Thiergart T."/>
            <person name="Pickel B."/>
            <person name="Atanasova L."/>
            <person name="Karlsson M."/>
            <person name="Huettel B."/>
            <person name="Barry K.W."/>
            <person name="Haridas S."/>
            <person name="Chen C."/>
            <person name="Bauer D."/>
            <person name="Andreopoulos W."/>
            <person name="Pangilinan J."/>
            <person name="LaButti K."/>
            <person name="Riley R."/>
            <person name="Lipzen A."/>
            <person name="Clum A."/>
            <person name="Drula E."/>
            <person name="Henrissat B."/>
            <person name="Kohler A."/>
            <person name="Grigoriev I.V."/>
            <person name="Martin F.M."/>
            <person name="Hacquard S."/>
        </authorList>
    </citation>
    <scope>NUCLEOTIDE SEQUENCE [LARGE SCALE GENOMIC DNA]</scope>
    <source>
        <strain evidence="2 3">MPI-CAGE-CH-0241</strain>
    </source>
</reference>
<dbReference type="InterPro" id="IPR052895">
    <property type="entry name" value="HetReg/Transcr_Mod"/>
</dbReference>
<dbReference type="Pfam" id="PF13637">
    <property type="entry name" value="Ank_4"/>
    <property type="match status" value="1"/>
</dbReference>
<gene>
    <name evidence="2" type="ORF">B0T10DRAFT_577356</name>
</gene>
<protein>
    <submittedName>
        <fullName evidence="2">Heterokaryon incompatibility protein-domain-containing protein</fullName>
    </submittedName>
</protein>
<dbReference type="InterPro" id="IPR036770">
    <property type="entry name" value="Ankyrin_rpt-contain_sf"/>
</dbReference>
<dbReference type="InterPro" id="IPR002110">
    <property type="entry name" value="Ankyrin_rpt"/>
</dbReference>
<dbReference type="SUPFAM" id="SSF48403">
    <property type="entry name" value="Ankyrin repeat"/>
    <property type="match status" value="1"/>
</dbReference>